<sequence>MNGKKAYNTFNGLMLGFLVLVGLGLIIIIFLSNTSFFSKVDEHGCNNNAGYTYSFAKEKCVKVYEEAVQLMKTGSNNPNELKAFIVFSDDNKSADMFLPGRIYAFLTSSDNFTSWQDNSSKYTLYNSSEKLILKENNQEIFFINK</sequence>
<accession>A0A9D2KDK3</accession>
<evidence type="ECO:0000313" key="2">
    <source>
        <dbReference type="EMBL" id="HIZ90128.1"/>
    </source>
</evidence>
<feature type="transmembrane region" description="Helical" evidence="1">
    <location>
        <begin position="12"/>
        <end position="31"/>
    </location>
</feature>
<reference evidence="2" key="1">
    <citation type="journal article" date="2021" name="PeerJ">
        <title>Extensive microbial diversity within the chicken gut microbiome revealed by metagenomics and culture.</title>
        <authorList>
            <person name="Gilroy R."/>
            <person name="Ravi A."/>
            <person name="Getino M."/>
            <person name="Pursley I."/>
            <person name="Horton D.L."/>
            <person name="Alikhan N.F."/>
            <person name="Baker D."/>
            <person name="Gharbi K."/>
            <person name="Hall N."/>
            <person name="Watson M."/>
            <person name="Adriaenssens E.M."/>
            <person name="Foster-Nyarko E."/>
            <person name="Jarju S."/>
            <person name="Secka A."/>
            <person name="Antonio M."/>
            <person name="Oren A."/>
            <person name="Chaudhuri R.R."/>
            <person name="La Ragione R."/>
            <person name="Hildebrand F."/>
            <person name="Pallen M.J."/>
        </authorList>
    </citation>
    <scope>NUCLEOTIDE SEQUENCE</scope>
    <source>
        <strain evidence="2">ChiW4-1371</strain>
    </source>
</reference>
<evidence type="ECO:0000256" key="1">
    <source>
        <dbReference type="SAM" id="Phobius"/>
    </source>
</evidence>
<dbReference type="EMBL" id="DXAQ01000139">
    <property type="protein sequence ID" value="HIZ90128.1"/>
    <property type="molecule type" value="Genomic_DNA"/>
</dbReference>
<keyword evidence="1" id="KW-1133">Transmembrane helix</keyword>
<protein>
    <submittedName>
        <fullName evidence="2">Uncharacterized protein</fullName>
    </submittedName>
</protein>
<evidence type="ECO:0000313" key="3">
    <source>
        <dbReference type="Proteomes" id="UP000824176"/>
    </source>
</evidence>
<gene>
    <name evidence="2" type="ORF">H9804_09275</name>
</gene>
<dbReference type="Proteomes" id="UP000824176">
    <property type="component" value="Unassembled WGS sequence"/>
</dbReference>
<proteinExistence type="predicted"/>
<reference evidence="2" key="2">
    <citation type="submission" date="2021-04" db="EMBL/GenBank/DDBJ databases">
        <authorList>
            <person name="Gilroy R."/>
        </authorList>
    </citation>
    <scope>NUCLEOTIDE SEQUENCE</scope>
    <source>
        <strain evidence="2">ChiW4-1371</strain>
    </source>
</reference>
<dbReference type="AlphaFoldDB" id="A0A9D2KDK3"/>
<keyword evidence="1" id="KW-0472">Membrane</keyword>
<name>A0A9D2KDK3_9BACT</name>
<organism evidence="2 3">
    <name type="scientific">Candidatus Mucispirillum faecigallinarum</name>
    <dbReference type="NCBI Taxonomy" id="2838699"/>
    <lineage>
        <taxon>Bacteria</taxon>
        <taxon>Pseudomonadati</taxon>
        <taxon>Deferribacterota</taxon>
        <taxon>Deferribacteres</taxon>
        <taxon>Deferribacterales</taxon>
        <taxon>Mucispirillaceae</taxon>
        <taxon>Mucispirillum</taxon>
    </lineage>
</organism>
<comment type="caution">
    <text evidence="2">The sequence shown here is derived from an EMBL/GenBank/DDBJ whole genome shotgun (WGS) entry which is preliminary data.</text>
</comment>
<keyword evidence="1" id="KW-0812">Transmembrane</keyword>